<comment type="caution">
    <text evidence="1">The sequence shown here is derived from an EMBL/GenBank/DDBJ whole genome shotgun (WGS) entry which is preliminary data.</text>
</comment>
<protein>
    <submittedName>
        <fullName evidence="1">Uncharacterized protein</fullName>
    </submittedName>
</protein>
<evidence type="ECO:0000313" key="2">
    <source>
        <dbReference type="Proteomes" id="UP001362999"/>
    </source>
</evidence>
<organism evidence="1 2">
    <name type="scientific">Favolaschia claudopus</name>
    <dbReference type="NCBI Taxonomy" id="2862362"/>
    <lineage>
        <taxon>Eukaryota</taxon>
        <taxon>Fungi</taxon>
        <taxon>Dikarya</taxon>
        <taxon>Basidiomycota</taxon>
        <taxon>Agaricomycotina</taxon>
        <taxon>Agaricomycetes</taxon>
        <taxon>Agaricomycetidae</taxon>
        <taxon>Agaricales</taxon>
        <taxon>Marasmiineae</taxon>
        <taxon>Mycenaceae</taxon>
        <taxon>Favolaschia</taxon>
    </lineage>
</organism>
<dbReference type="EMBL" id="JAWWNJ010000004">
    <property type="protein sequence ID" value="KAK7058072.1"/>
    <property type="molecule type" value="Genomic_DNA"/>
</dbReference>
<gene>
    <name evidence="1" type="ORF">R3P38DRAFT_2760194</name>
</gene>
<reference evidence="1 2" key="1">
    <citation type="journal article" date="2024" name="J Genomics">
        <title>Draft genome sequencing and assembly of Favolaschia claudopus CIRM-BRFM 2984 isolated from oak limbs.</title>
        <authorList>
            <person name="Navarro D."/>
            <person name="Drula E."/>
            <person name="Chaduli D."/>
            <person name="Cazenave R."/>
            <person name="Ahrendt S."/>
            <person name="Wang J."/>
            <person name="Lipzen A."/>
            <person name="Daum C."/>
            <person name="Barry K."/>
            <person name="Grigoriev I.V."/>
            <person name="Favel A."/>
            <person name="Rosso M.N."/>
            <person name="Martin F."/>
        </authorList>
    </citation>
    <scope>NUCLEOTIDE SEQUENCE [LARGE SCALE GENOMIC DNA]</scope>
    <source>
        <strain evidence="1 2">CIRM-BRFM 2984</strain>
    </source>
</reference>
<name>A0AAW0E2M5_9AGAR</name>
<evidence type="ECO:0000313" key="1">
    <source>
        <dbReference type="EMBL" id="KAK7058072.1"/>
    </source>
</evidence>
<sequence length="206" mass="22681">MYSENAKSTLAARTAHAALWSSKTNSKPNGNNGEARVGLPCLLARKTVSETQSPLCNDRNALASLVSIQVSACLAGSVYRVCEMPISLQASDSLTPALSDYIIEYCILYPTPAFILPMRATSWSFCLPWPEQLKIRSFETKAPDHDVEGNLPNSNPASASKSRRLSDLAVGDDYVRILYQHAANVKLTIILNIKDTYFKKTRQGKR</sequence>
<dbReference type="Proteomes" id="UP001362999">
    <property type="component" value="Unassembled WGS sequence"/>
</dbReference>
<accession>A0AAW0E2M5</accession>
<keyword evidence="2" id="KW-1185">Reference proteome</keyword>
<dbReference type="AlphaFoldDB" id="A0AAW0E2M5"/>
<proteinExistence type="predicted"/>